<protein>
    <recommendedName>
        <fullName evidence="4">SxtJ</fullName>
    </recommendedName>
</protein>
<accession>A0A2J0Z1J0</accession>
<sequence>MNKSHESFSEHTVEGPSNRSFGYTVGGILLAIVLVRWLVTGSLSSISAGFAVVGAVLVLLALAFPNSLSVPNRLWMRLGLLMFKVVNPVVMLLIYGTAFVPIGLFLKWRGYDPLAASLDKSADTYWTTREQNEPDPATMRNQF</sequence>
<feature type="transmembrane region" description="Helical" evidence="1">
    <location>
        <begin position="85"/>
        <end position="106"/>
    </location>
</feature>
<organism evidence="2 3">
    <name type="scientific">Rhizobium meliloti</name>
    <name type="common">Ensifer meliloti</name>
    <name type="synonym">Sinorhizobium meliloti</name>
    <dbReference type="NCBI Taxonomy" id="382"/>
    <lineage>
        <taxon>Bacteria</taxon>
        <taxon>Pseudomonadati</taxon>
        <taxon>Pseudomonadota</taxon>
        <taxon>Alphaproteobacteria</taxon>
        <taxon>Hyphomicrobiales</taxon>
        <taxon>Rhizobiaceae</taxon>
        <taxon>Sinorhizobium/Ensifer group</taxon>
        <taxon>Sinorhizobium</taxon>
    </lineage>
</organism>
<evidence type="ECO:0000256" key="1">
    <source>
        <dbReference type="SAM" id="Phobius"/>
    </source>
</evidence>
<keyword evidence="1" id="KW-0472">Membrane</keyword>
<feature type="transmembrane region" description="Helical" evidence="1">
    <location>
        <begin position="46"/>
        <end position="65"/>
    </location>
</feature>
<name>A0A2J0Z1J0_RHIML</name>
<dbReference type="AlphaFoldDB" id="A0A2J0Z1J0"/>
<proteinExistence type="predicted"/>
<dbReference type="Proteomes" id="UP000231987">
    <property type="component" value="Unassembled WGS sequence"/>
</dbReference>
<dbReference type="RefSeq" id="WP_100672322.1">
    <property type="nucleotide sequence ID" value="NZ_NJGD01000006.1"/>
</dbReference>
<reference evidence="2 3" key="1">
    <citation type="submission" date="2017-06" db="EMBL/GenBank/DDBJ databases">
        <title>Ensifer strains isolated from leguminous trees and herbs display diverse denitrification phenotypes with some acting as strong N2O sinks.</title>
        <authorList>
            <person name="Woliy K."/>
            <person name="Mania D."/>
            <person name="Bakken L.R."/>
            <person name="Frostegard A."/>
        </authorList>
    </citation>
    <scope>NUCLEOTIDE SEQUENCE [LARGE SCALE GENOMIC DNA]</scope>
    <source>
        <strain evidence="2 3">AC50a</strain>
    </source>
</reference>
<gene>
    <name evidence="2" type="ORF">CEJ86_15055</name>
</gene>
<keyword evidence="1" id="KW-0812">Transmembrane</keyword>
<evidence type="ECO:0000313" key="3">
    <source>
        <dbReference type="Proteomes" id="UP000231987"/>
    </source>
</evidence>
<comment type="caution">
    <text evidence="2">The sequence shown here is derived from an EMBL/GenBank/DDBJ whole genome shotgun (WGS) entry which is preliminary data.</text>
</comment>
<evidence type="ECO:0008006" key="4">
    <source>
        <dbReference type="Google" id="ProtNLM"/>
    </source>
</evidence>
<dbReference type="EMBL" id="NJGD01000006">
    <property type="protein sequence ID" value="PJR14382.1"/>
    <property type="molecule type" value="Genomic_DNA"/>
</dbReference>
<keyword evidence="1" id="KW-1133">Transmembrane helix</keyword>
<feature type="transmembrane region" description="Helical" evidence="1">
    <location>
        <begin position="20"/>
        <end position="39"/>
    </location>
</feature>
<evidence type="ECO:0000313" key="2">
    <source>
        <dbReference type="EMBL" id="PJR14382.1"/>
    </source>
</evidence>